<keyword evidence="1" id="KW-0732">Signal</keyword>
<evidence type="ECO:0008006" key="4">
    <source>
        <dbReference type="Google" id="ProtNLM"/>
    </source>
</evidence>
<evidence type="ECO:0000313" key="3">
    <source>
        <dbReference type="Proteomes" id="UP001157938"/>
    </source>
</evidence>
<reference evidence="2 3" key="1">
    <citation type="submission" date="2021-11" db="EMBL/GenBank/DDBJ databases">
        <authorList>
            <person name="Islam A."/>
            <person name="Islam S."/>
            <person name="Flora M.S."/>
            <person name="Rahman M."/>
            <person name="Ziaur R.M."/>
            <person name="Epstein J.H."/>
            <person name="Hassan M."/>
            <person name="Klassen M."/>
            <person name="Woodard K."/>
            <person name="Webb A."/>
            <person name="Webby R.J."/>
            <person name="El Zowalaty M.E."/>
        </authorList>
    </citation>
    <scope>NUCLEOTIDE SEQUENCE [LARGE SCALE GENOMIC DNA]</scope>
    <source>
        <strain evidence="2">Pf1</strain>
    </source>
</reference>
<evidence type="ECO:0000313" key="2">
    <source>
        <dbReference type="EMBL" id="CAH0484704.1"/>
    </source>
</evidence>
<evidence type="ECO:0000256" key="1">
    <source>
        <dbReference type="SAM" id="SignalP"/>
    </source>
</evidence>
<organism evidence="2 3">
    <name type="scientific">Peronospora farinosa</name>
    <dbReference type="NCBI Taxonomy" id="134698"/>
    <lineage>
        <taxon>Eukaryota</taxon>
        <taxon>Sar</taxon>
        <taxon>Stramenopiles</taxon>
        <taxon>Oomycota</taxon>
        <taxon>Peronosporomycetes</taxon>
        <taxon>Peronosporales</taxon>
        <taxon>Peronosporaceae</taxon>
        <taxon>Peronospora</taxon>
    </lineage>
</organism>
<protein>
    <recommendedName>
        <fullName evidence="4">RxLR effector protein</fullName>
    </recommendedName>
</protein>
<accession>A0ABN8BUN9</accession>
<keyword evidence="3" id="KW-1185">Reference proteome</keyword>
<feature type="signal peptide" evidence="1">
    <location>
        <begin position="1"/>
        <end position="28"/>
    </location>
</feature>
<sequence length="444" mass="50902">MRPQLVHICAVVVVHLVAVAFHLVTVGAHDVSPNAITKSASALQLGQGTRHLRTHRSTQDGEEERGYEIAAEFSTLVEEYKNVMEIPSDAPLHEVVKKALESGYFTDLLKNFYNRGMQVNDVYTTMKIYDKEVRAGFEKAYMEYVNEMNSRVYPTLPEHVSIRSKDKGPAEVVHSTVAEPISARSKDKGPAEIAGVQLTPKEMSDQDQYAVWLQHGVHPTDVLKLLKLGEAGENFLGDLRMFTWIKYVKNFNDRHPENPTTVIDALKKGGDQRRNFGKYGVFMGFASKKHRRQVEKYMYFPSDKSRKETIKSLLKRQKEIRTNILDELTNSWLVGGYDLEQALDAFGLSPTLPLTGFDFSRFFEWMNKFASSWVKRKKQRFNNFKVFPVLWRRYDWEGLEQLKDQAKGKSSKSLASMLAQWIETKKEDIEAASTSSTQKRKRDT</sequence>
<dbReference type="EMBL" id="CAKLBC010000086">
    <property type="protein sequence ID" value="CAH0484704.1"/>
    <property type="molecule type" value="Genomic_DNA"/>
</dbReference>
<dbReference type="Proteomes" id="UP001157938">
    <property type="component" value="Unassembled WGS sequence"/>
</dbReference>
<comment type="caution">
    <text evidence="2">The sequence shown here is derived from an EMBL/GenBank/DDBJ whole genome shotgun (WGS) entry which is preliminary data.</text>
</comment>
<proteinExistence type="predicted"/>
<name>A0ABN8BUN9_9STRA</name>
<feature type="chain" id="PRO_5047321958" description="RxLR effector protein" evidence="1">
    <location>
        <begin position="29"/>
        <end position="444"/>
    </location>
</feature>
<gene>
    <name evidence="2" type="ORF">PFR001_LOCUS446</name>
</gene>